<dbReference type="Gene3D" id="3.30.750.44">
    <property type="match status" value="1"/>
</dbReference>
<dbReference type="InterPro" id="IPR005151">
    <property type="entry name" value="Tail-specific_protease"/>
</dbReference>
<evidence type="ECO:0000259" key="2">
    <source>
        <dbReference type="Pfam" id="PF14684"/>
    </source>
</evidence>
<dbReference type="InterPro" id="IPR029045">
    <property type="entry name" value="ClpP/crotonase-like_dom_sf"/>
</dbReference>
<accession>A0ABZ2TU38</accession>
<evidence type="ECO:0000313" key="3">
    <source>
        <dbReference type="EMBL" id="WYW56653.1"/>
    </source>
</evidence>
<gene>
    <name evidence="3" type="ORF">WG950_05210</name>
</gene>
<dbReference type="Pfam" id="PF14684">
    <property type="entry name" value="Tricorn_C1"/>
    <property type="match status" value="1"/>
</dbReference>
<dbReference type="SUPFAM" id="SSF52096">
    <property type="entry name" value="ClpP/crotonase"/>
    <property type="match status" value="1"/>
</dbReference>
<dbReference type="EMBL" id="CP150496">
    <property type="protein sequence ID" value="WYW56653.1"/>
    <property type="molecule type" value="Genomic_DNA"/>
</dbReference>
<proteinExistence type="predicted"/>
<evidence type="ECO:0000259" key="1">
    <source>
        <dbReference type="Pfam" id="PF03572"/>
    </source>
</evidence>
<sequence length="429" mass="49377">MKNLLSLLLLITFQLTFSQKNNYVDNYEMSQDFGKIIQDLSNDYIYLNDKKTDFSCVKEKYAEIVSKVKTNQEKILFFEYLLNEFYDSNLQLNAKTKSSFRLHSPLHIVLKEDKFYVQNIWFSQIKDFGKNIIGAEVLNFNSKEFNKVIDDFPVQCVNKKIPEVREWIANKIISGRLNESRVLTLKLVDDRKISLNVDNIKIREERKLLSVLKKDDFTVIKINNSLNHANFIRYFDNQLNANINAKGLILDLRNTTDGKNSYVANAILSRFIDSEVPFKKNVTKDKYGNNPAIIKSRLEFVNPRGIQFKQPVIVLVGKWTGSVGQDVAIGLDAINRGKILGTKMMKLAGETKDYLFTKDKYGYRISTDKVYTANGIVREAFIPKYDILQQSTLKDDVLNKAYSLLEAEANDSFASKIKNKSNIVAKNDK</sequence>
<keyword evidence="4" id="KW-1185">Reference proteome</keyword>
<dbReference type="Pfam" id="PF03572">
    <property type="entry name" value="Peptidase_S41"/>
    <property type="match status" value="1"/>
</dbReference>
<protein>
    <submittedName>
        <fullName evidence="3">S41 family peptidase</fullName>
    </submittedName>
</protein>
<dbReference type="RefSeq" id="WP_340934608.1">
    <property type="nucleotide sequence ID" value="NZ_CP150496.1"/>
</dbReference>
<reference evidence="3 4" key="1">
    <citation type="submission" date="2024-03" db="EMBL/GenBank/DDBJ databases">
        <authorList>
            <person name="Cao K."/>
        </authorList>
    </citation>
    <scope>NUCLEOTIDE SEQUENCE [LARGE SCALE GENOMIC DNA]</scope>
    <source>
        <strain evidence="3 4">MCCC 1K00696</strain>
    </source>
</reference>
<feature type="domain" description="Tail specific protease" evidence="1">
    <location>
        <begin position="232"/>
        <end position="375"/>
    </location>
</feature>
<name>A0ABZ2TU38_9FLAO</name>
<evidence type="ECO:0000313" key="4">
    <source>
        <dbReference type="Proteomes" id="UP001491088"/>
    </source>
</evidence>
<feature type="domain" description="Tricorn protease C1" evidence="2">
    <location>
        <begin position="27"/>
        <end position="82"/>
    </location>
</feature>
<organism evidence="3 4">
    <name type="scientific">Polaribacter marinaquae</name>
    <dbReference type="NCBI Taxonomy" id="1642819"/>
    <lineage>
        <taxon>Bacteria</taxon>
        <taxon>Pseudomonadati</taxon>
        <taxon>Bacteroidota</taxon>
        <taxon>Flavobacteriia</taxon>
        <taxon>Flavobacteriales</taxon>
        <taxon>Flavobacteriaceae</taxon>
    </lineage>
</organism>
<dbReference type="InterPro" id="IPR028204">
    <property type="entry name" value="Tricorn_C1"/>
</dbReference>
<dbReference type="Gene3D" id="3.90.226.10">
    <property type="entry name" value="2-enoyl-CoA Hydratase, Chain A, domain 1"/>
    <property type="match status" value="1"/>
</dbReference>
<dbReference type="Proteomes" id="UP001491088">
    <property type="component" value="Chromosome"/>
</dbReference>